<dbReference type="PANTHER" id="PTHR30154:SF34">
    <property type="entry name" value="TRANSCRIPTIONAL REGULATOR AZLB"/>
    <property type="match status" value="1"/>
</dbReference>
<dbReference type="InterPro" id="IPR011008">
    <property type="entry name" value="Dimeric_a/b-barrel"/>
</dbReference>
<evidence type="ECO:0000256" key="2">
    <source>
        <dbReference type="ARBA" id="ARBA00023125"/>
    </source>
</evidence>
<dbReference type="GO" id="GO:0043200">
    <property type="term" value="P:response to amino acid"/>
    <property type="evidence" value="ECO:0007669"/>
    <property type="project" value="TreeGrafter"/>
</dbReference>
<accession>X1A9C3</accession>
<dbReference type="Pfam" id="PF01037">
    <property type="entry name" value="AsnC_trans_reg"/>
    <property type="match status" value="1"/>
</dbReference>
<dbReference type="InterPro" id="IPR036388">
    <property type="entry name" value="WH-like_DNA-bd_sf"/>
</dbReference>
<dbReference type="InterPro" id="IPR019887">
    <property type="entry name" value="Tscrpt_reg_AsnC/Lrp_C"/>
</dbReference>
<sequence>MKKEKALDDIDKNIIRILQEDARTSYREIQDSLGISIGTIHNRISKLRDYGIIEGYTLKLNNVKLGYKLTFLIRINCDGKHTEEILNEIKKTPEVCSIFHTTGEQSAALICRFKSSEDVHNFIRELNEKEFITRTNSNMILKEYKNSSFVEM</sequence>
<dbReference type="SMART" id="SM00344">
    <property type="entry name" value="HTH_ASNC"/>
    <property type="match status" value="1"/>
</dbReference>
<dbReference type="PROSITE" id="PS50956">
    <property type="entry name" value="HTH_ASNC_2"/>
    <property type="match status" value="1"/>
</dbReference>
<dbReference type="PANTHER" id="PTHR30154">
    <property type="entry name" value="LEUCINE-RESPONSIVE REGULATORY PROTEIN"/>
    <property type="match status" value="1"/>
</dbReference>
<dbReference type="InterPro" id="IPR000485">
    <property type="entry name" value="AsnC-type_HTH_dom"/>
</dbReference>
<dbReference type="InterPro" id="IPR036390">
    <property type="entry name" value="WH_DNA-bd_sf"/>
</dbReference>
<dbReference type="EMBL" id="BART01010901">
    <property type="protein sequence ID" value="GAG78309.1"/>
    <property type="molecule type" value="Genomic_DNA"/>
</dbReference>
<protein>
    <recommendedName>
        <fullName evidence="4">HTH asnC-type domain-containing protein</fullName>
    </recommendedName>
</protein>
<dbReference type="GO" id="GO:0005829">
    <property type="term" value="C:cytosol"/>
    <property type="evidence" value="ECO:0007669"/>
    <property type="project" value="TreeGrafter"/>
</dbReference>
<reference evidence="5" key="1">
    <citation type="journal article" date="2014" name="Front. Microbiol.">
        <title>High frequency of phylogenetically diverse reductive dehalogenase-homologous genes in deep subseafloor sedimentary metagenomes.</title>
        <authorList>
            <person name="Kawai M."/>
            <person name="Futagami T."/>
            <person name="Toyoda A."/>
            <person name="Takaki Y."/>
            <person name="Nishi S."/>
            <person name="Hori S."/>
            <person name="Arai W."/>
            <person name="Tsubouchi T."/>
            <person name="Morono Y."/>
            <person name="Uchiyama I."/>
            <person name="Ito T."/>
            <person name="Fujiyama A."/>
            <person name="Inagaki F."/>
            <person name="Takami H."/>
        </authorList>
    </citation>
    <scope>NUCLEOTIDE SEQUENCE</scope>
    <source>
        <strain evidence="5">Expedition CK06-06</strain>
    </source>
</reference>
<evidence type="ECO:0000259" key="4">
    <source>
        <dbReference type="PROSITE" id="PS50956"/>
    </source>
</evidence>
<evidence type="ECO:0000313" key="5">
    <source>
        <dbReference type="EMBL" id="GAG78309.1"/>
    </source>
</evidence>
<dbReference type="Gene3D" id="3.30.70.920">
    <property type="match status" value="1"/>
</dbReference>
<dbReference type="SUPFAM" id="SSF54909">
    <property type="entry name" value="Dimeric alpha+beta barrel"/>
    <property type="match status" value="1"/>
</dbReference>
<keyword evidence="3" id="KW-0804">Transcription</keyword>
<dbReference type="GO" id="GO:0043565">
    <property type="term" value="F:sequence-specific DNA binding"/>
    <property type="evidence" value="ECO:0007669"/>
    <property type="project" value="InterPro"/>
</dbReference>
<proteinExistence type="predicted"/>
<keyword evidence="1" id="KW-0805">Transcription regulation</keyword>
<dbReference type="SUPFAM" id="SSF46785">
    <property type="entry name" value="Winged helix' DNA-binding domain"/>
    <property type="match status" value="1"/>
</dbReference>
<dbReference type="CDD" id="cd00090">
    <property type="entry name" value="HTH_ARSR"/>
    <property type="match status" value="1"/>
</dbReference>
<dbReference type="PRINTS" id="PR00033">
    <property type="entry name" value="HTHASNC"/>
</dbReference>
<comment type="caution">
    <text evidence="5">The sequence shown here is derived from an EMBL/GenBank/DDBJ whole genome shotgun (WGS) entry which is preliminary data.</text>
</comment>
<evidence type="ECO:0000256" key="3">
    <source>
        <dbReference type="ARBA" id="ARBA00023163"/>
    </source>
</evidence>
<name>X1A9C3_9ZZZZ</name>
<gene>
    <name evidence="5" type="ORF">S01H4_23482</name>
</gene>
<dbReference type="Gene3D" id="1.10.10.10">
    <property type="entry name" value="Winged helix-like DNA-binding domain superfamily/Winged helix DNA-binding domain"/>
    <property type="match status" value="1"/>
</dbReference>
<dbReference type="AlphaFoldDB" id="X1A9C3"/>
<dbReference type="InterPro" id="IPR019888">
    <property type="entry name" value="Tscrpt_reg_AsnC-like"/>
</dbReference>
<evidence type="ECO:0000256" key="1">
    <source>
        <dbReference type="ARBA" id="ARBA00023015"/>
    </source>
</evidence>
<dbReference type="Pfam" id="PF13412">
    <property type="entry name" value="HTH_24"/>
    <property type="match status" value="1"/>
</dbReference>
<feature type="domain" description="HTH asnC-type" evidence="4">
    <location>
        <begin position="7"/>
        <end position="68"/>
    </location>
</feature>
<organism evidence="5">
    <name type="scientific">marine sediment metagenome</name>
    <dbReference type="NCBI Taxonomy" id="412755"/>
    <lineage>
        <taxon>unclassified sequences</taxon>
        <taxon>metagenomes</taxon>
        <taxon>ecological metagenomes</taxon>
    </lineage>
</organism>
<keyword evidence="2" id="KW-0238">DNA-binding</keyword>
<dbReference type="InterPro" id="IPR011991">
    <property type="entry name" value="ArsR-like_HTH"/>
</dbReference>